<keyword evidence="4" id="KW-0326">Glycosidase</keyword>
<accession>A0A077R274</accession>
<comment type="similarity">
    <text evidence="1 4">Belongs to the glycosyl hydrolase 30 family.</text>
</comment>
<organism evidence="8">
    <name type="scientific">Melanopsichium pennsylvanicum 4</name>
    <dbReference type="NCBI Taxonomy" id="1398559"/>
    <lineage>
        <taxon>Eukaryota</taxon>
        <taxon>Fungi</taxon>
        <taxon>Dikarya</taxon>
        <taxon>Basidiomycota</taxon>
        <taxon>Ustilaginomycotina</taxon>
        <taxon>Ustilaginomycetes</taxon>
        <taxon>Ustilaginales</taxon>
        <taxon>Ustilaginaceae</taxon>
        <taxon>Melanopsichium</taxon>
    </lineage>
</organism>
<protein>
    <submittedName>
        <fullName evidence="8">Related to beta-1,6-glucanase</fullName>
    </submittedName>
</protein>
<dbReference type="EMBL" id="HG529563">
    <property type="protein sequence ID" value="CDI53006.1"/>
    <property type="molecule type" value="Genomic_DNA"/>
</dbReference>
<evidence type="ECO:0000256" key="5">
    <source>
        <dbReference type="SAM" id="MobiDB-lite"/>
    </source>
</evidence>
<dbReference type="InterPro" id="IPR001139">
    <property type="entry name" value="Glyco_hydro_30"/>
</dbReference>
<keyword evidence="3 4" id="KW-0378">Hydrolase</keyword>
<dbReference type="InterPro" id="IPR033453">
    <property type="entry name" value="Glyco_hydro_30_TIM-barrel"/>
</dbReference>
<dbReference type="SUPFAM" id="SSF51445">
    <property type="entry name" value="(Trans)glycosidases"/>
    <property type="match status" value="1"/>
</dbReference>
<dbReference type="Pfam" id="PF02055">
    <property type="entry name" value="Glyco_hydro_30"/>
    <property type="match status" value="1"/>
</dbReference>
<evidence type="ECO:0000256" key="1">
    <source>
        <dbReference type="ARBA" id="ARBA00005382"/>
    </source>
</evidence>
<dbReference type="InterPro" id="IPR017853">
    <property type="entry name" value="GH"/>
</dbReference>
<evidence type="ECO:0000256" key="3">
    <source>
        <dbReference type="ARBA" id="ARBA00022801"/>
    </source>
</evidence>
<evidence type="ECO:0000259" key="7">
    <source>
        <dbReference type="Pfam" id="PF02055"/>
    </source>
</evidence>
<feature type="chain" id="PRO_5001722938" evidence="6">
    <location>
        <begin position="24"/>
        <end position="639"/>
    </location>
</feature>
<dbReference type="AlphaFoldDB" id="A0A077R274"/>
<dbReference type="Gene3D" id="3.20.20.80">
    <property type="entry name" value="Glycosidases"/>
    <property type="match status" value="1"/>
</dbReference>
<feature type="region of interest" description="Disordered" evidence="5">
    <location>
        <begin position="620"/>
        <end position="639"/>
    </location>
</feature>
<dbReference type="GO" id="GO:0004348">
    <property type="term" value="F:glucosylceramidase activity"/>
    <property type="evidence" value="ECO:0007669"/>
    <property type="project" value="InterPro"/>
</dbReference>
<evidence type="ECO:0000313" key="8">
    <source>
        <dbReference type="EMBL" id="CDI53006.1"/>
    </source>
</evidence>
<dbReference type="PANTHER" id="PTHR11069:SF23">
    <property type="entry name" value="LYSOSOMAL ACID GLUCOSYLCERAMIDASE"/>
    <property type="match status" value="1"/>
</dbReference>
<dbReference type="PANTHER" id="PTHR11069">
    <property type="entry name" value="GLUCOSYLCERAMIDASE"/>
    <property type="match status" value="1"/>
</dbReference>
<proteinExistence type="inferred from homology"/>
<evidence type="ECO:0000256" key="4">
    <source>
        <dbReference type="RuleBase" id="RU361188"/>
    </source>
</evidence>
<dbReference type="GO" id="GO:0016020">
    <property type="term" value="C:membrane"/>
    <property type="evidence" value="ECO:0007669"/>
    <property type="project" value="GOC"/>
</dbReference>
<feature type="signal peptide" evidence="6">
    <location>
        <begin position="1"/>
        <end position="23"/>
    </location>
</feature>
<dbReference type="GO" id="GO:0006680">
    <property type="term" value="P:glucosylceramide catabolic process"/>
    <property type="evidence" value="ECO:0007669"/>
    <property type="project" value="TreeGrafter"/>
</dbReference>
<name>A0A077R274_9BASI</name>
<feature type="domain" description="Glycosyl hydrolase family 30 TIM-barrel" evidence="7">
    <location>
        <begin position="93"/>
        <end position="358"/>
    </location>
</feature>
<evidence type="ECO:0000256" key="6">
    <source>
        <dbReference type="SAM" id="SignalP"/>
    </source>
</evidence>
<reference evidence="8" key="1">
    <citation type="journal article" date="2014" name="Genome Biol. Evol.">
        <title>Gene Loss Rather Than Gene Gain Is Associated with a Host Jump from Monocots to Dicots in the Smut Fungus Melanopsichium pennsylvanicum.</title>
        <authorList>
            <person name="Sharma R."/>
            <person name="Mishra B."/>
            <person name="Runge F."/>
            <person name="Thines M."/>
        </authorList>
    </citation>
    <scope>NUCLEOTIDE SEQUENCE</scope>
    <source>
        <strain evidence="8">4</strain>
    </source>
</reference>
<keyword evidence="2 6" id="KW-0732">Signal</keyword>
<evidence type="ECO:0000256" key="2">
    <source>
        <dbReference type="ARBA" id="ARBA00022729"/>
    </source>
</evidence>
<sequence length="639" mass="70450">MRTIKSFPVLVAFVAASARLAMCETFIIDRMWSTNWNGSQVQEFHNPGLKFVPGTPLTVSVNVTAEESARAGGHHDLIGINIHENQVHQMVDTIGGGITDSVAINLQDFKDKSPKEYGDLLNLLFSQDPAWWVRGGAALNTVRVPLGASDFGVSPYTYDDTEDGSEDQNLELFTIQKAPKLWKTLKDIVAINSKLKMVVAPWSAPGWMKENTNADQPLFGGHLKAGMEEVFAKYLIKSVVTIKKEEGLDIFALSLLNEPQMGEQQYPTMKMSADQAVKVGRLVRDGLDRAGFKSVKMLAWDFNWDNPQYALDVLNADPTPWSGVAWHGYSGQPQSQLVVANAYPDKDTYFTEFTQITQFFSEPYKNMKNTARNLIIASIRDMSRSLISWNLVLRKDEDGFTTPHLPKVCDNCNSAILLLPQSTDGSLTSGDPNHTKTVAEANGVSNAEMKHEHSVIRRASTPRIETLTFAPASAQLKGDKFKSDQAVLASKVIDVKKTGNPQVYSSDLFKRTSDFSVLSHLSAAVRPTGDSKQYSRRIGVKSTDETSELGGRLLAQAFRQDGVKSGITRFSVVLLNQNDHYETGVFEEVTANIAFRGQVVNVTTPPGLFTFSWEAPTMEPVSLKEQQASVPDVSTGADQ</sequence>